<evidence type="ECO:0000313" key="3">
    <source>
        <dbReference type="EMBL" id="WUQ82251.1"/>
    </source>
</evidence>
<evidence type="ECO:0008006" key="5">
    <source>
        <dbReference type="Google" id="ProtNLM"/>
    </source>
</evidence>
<gene>
    <name evidence="3" type="ORF">OHA16_04180</name>
</gene>
<name>A0ABZ1TUF7_9ACTN</name>
<feature type="region of interest" description="Disordered" evidence="1">
    <location>
        <begin position="32"/>
        <end position="55"/>
    </location>
</feature>
<sequence length="147" mass="15075">MKNTRGAAALLAVAVAFASVLTACSSGGGVPSAPAVASSPSGSAPTGENRSVARGFEPVPQAVLDAYLEELRAADPALAANDVDAWTEGIHLCYYSFAGRPEEELLASANQALGTERGATVLAAARKHLCGVQGVRDEWELHKPQSS</sequence>
<evidence type="ECO:0000256" key="1">
    <source>
        <dbReference type="SAM" id="MobiDB-lite"/>
    </source>
</evidence>
<feature type="signal peptide" evidence="2">
    <location>
        <begin position="1"/>
        <end position="18"/>
    </location>
</feature>
<organism evidence="3 4">
    <name type="scientific">Kitasatospora purpeofusca</name>
    <dbReference type="NCBI Taxonomy" id="67352"/>
    <lineage>
        <taxon>Bacteria</taxon>
        <taxon>Bacillati</taxon>
        <taxon>Actinomycetota</taxon>
        <taxon>Actinomycetes</taxon>
        <taxon>Kitasatosporales</taxon>
        <taxon>Streptomycetaceae</taxon>
        <taxon>Kitasatospora</taxon>
    </lineage>
</organism>
<evidence type="ECO:0000313" key="4">
    <source>
        <dbReference type="Proteomes" id="UP001432222"/>
    </source>
</evidence>
<feature type="compositionally biased region" description="Low complexity" evidence="1">
    <location>
        <begin position="32"/>
        <end position="45"/>
    </location>
</feature>
<feature type="chain" id="PRO_5045191553" description="DUF732 domain-containing protein" evidence="2">
    <location>
        <begin position="19"/>
        <end position="147"/>
    </location>
</feature>
<keyword evidence="4" id="KW-1185">Reference proteome</keyword>
<dbReference type="PROSITE" id="PS51257">
    <property type="entry name" value="PROKAR_LIPOPROTEIN"/>
    <property type="match status" value="1"/>
</dbReference>
<reference evidence="3" key="1">
    <citation type="submission" date="2022-10" db="EMBL/GenBank/DDBJ databases">
        <title>The complete genomes of actinobacterial strains from the NBC collection.</title>
        <authorList>
            <person name="Joergensen T.S."/>
            <person name="Alvarez Arevalo M."/>
            <person name="Sterndorff E.B."/>
            <person name="Faurdal D."/>
            <person name="Vuksanovic O."/>
            <person name="Mourched A.-S."/>
            <person name="Charusanti P."/>
            <person name="Shaw S."/>
            <person name="Blin K."/>
            <person name="Weber T."/>
        </authorList>
    </citation>
    <scope>NUCLEOTIDE SEQUENCE</scope>
    <source>
        <strain evidence="3">NBC_00222</strain>
    </source>
</reference>
<dbReference type="EMBL" id="CP108110">
    <property type="protein sequence ID" value="WUQ82251.1"/>
    <property type="molecule type" value="Genomic_DNA"/>
</dbReference>
<keyword evidence="2" id="KW-0732">Signal</keyword>
<protein>
    <recommendedName>
        <fullName evidence="5">DUF732 domain-containing protein</fullName>
    </recommendedName>
</protein>
<proteinExistence type="predicted"/>
<dbReference type="RefSeq" id="WP_328953317.1">
    <property type="nucleotide sequence ID" value="NZ_CP108110.1"/>
</dbReference>
<accession>A0ABZ1TUF7</accession>
<dbReference type="Proteomes" id="UP001432222">
    <property type="component" value="Chromosome"/>
</dbReference>
<evidence type="ECO:0000256" key="2">
    <source>
        <dbReference type="SAM" id="SignalP"/>
    </source>
</evidence>